<name>A0A7K0C514_9ACTN</name>
<dbReference type="PANTHER" id="PTHR43441:SF6">
    <property type="entry name" value="N-ACETYLTRANSFERASE DOMAIN-CONTAINING PROTEIN"/>
    <property type="match status" value="1"/>
</dbReference>
<dbReference type="InterPro" id="IPR016181">
    <property type="entry name" value="Acyl_CoA_acyltransferase"/>
</dbReference>
<dbReference type="AlphaFoldDB" id="A0A7K0C514"/>
<dbReference type="RefSeq" id="WP_153539644.1">
    <property type="nucleotide sequence ID" value="NZ_WEGH01000005.1"/>
</dbReference>
<dbReference type="OrthoDB" id="4543915at2"/>
<proteinExistence type="predicted"/>
<sequence>MTDLVTGRLLLHPMSVAEAEQLVAGEPAAGERWAPGYPEEVDVLGARRYLEACAVTGDQGAFGAYEIRRRADGAAIGGAGFHGPPDEHGDVTVGYGLIPAVRGHGYAAEALRGLLALAGERGARRVLGDTARDNVASQRVMTAAGMRLVREEDGLRYYAVEV</sequence>
<gene>
    <name evidence="2" type="ORF">ACRB68_66340</name>
</gene>
<dbReference type="GO" id="GO:0005737">
    <property type="term" value="C:cytoplasm"/>
    <property type="evidence" value="ECO:0007669"/>
    <property type="project" value="TreeGrafter"/>
</dbReference>
<dbReference type="Gene3D" id="3.40.630.30">
    <property type="match status" value="1"/>
</dbReference>
<dbReference type="GO" id="GO:0008999">
    <property type="term" value="F:protein-N-terminal-alanine acetyltransferase activity"/>
    <property type="evidence" value="ECO:0007669"/>
    <property type="project" value="TreeGrafter"/>
</dbReference>
<dbReference type="PANTHER" id="PTHR43441">
    <property type="entry name" value="RIBOSOMAL-PROTEIN-SERINE ACETYLTRANSFERASE"/>
    <property type="match status" value="1"/>
</dbReference>
<dbReference type="EMBL" id="WEGH01000005">
    <property type="protein sequence ID" value="MQY08525.1"/>
    <property type="molecule type" value="Genomic_DNA"/>
</dbReference>
<feature type="domain" description="N-acetyltransferase" evidence="1">
    <location>
        <begin position="9"/>
        <end position="162"/>
    </location>
</feature>
<dbReference type="InterPro" id="IPR000182">
    <property type="entry name" value="GNAT_dom"/>
</dbReference>
<dbReference type="Proteomes" id="UP000487268">
    <property type="component" value="Unassembled WGS sequence"/>
</dbReference>
<dbReference type="Pfam" id="PF13302">
    <property type="entry name" value="Acetyltransf_3"/>
    <property type="match status" value="1"/>
</dbReference>
<reference evidence="2 3" key="1">
    <citation type="submission" date="2019-10" db="EMBL/GenBank/DDBJ databases">
        <title>Actinomadura rubteroloni sp. nov. and Actinomadura macrotermitis sp. nov., isolated from the gut of fungus growing-termite Macrotermes natalensis.</title>
        <authorList>
            <person name="Benndorf R."/>
            <person name="Martin K."/>
            <person name="Kuefner M."/>
            <person name="De Beer W."/>
            <person name="Kaster A.-K."/>
            <person name="Vollmers J."/>
            <person name="Poulsen M."/>
            <person name="Beemelmanns C."/>
        </authorList>
    </citation>
    <scope>NUCLEOTIDE SEQUENCE [LARGE SCALE GENOMIC DNA]</scope>
    <source>
        <strain evidence="2 3">RB68</strain>
    </source>
</reference>
<protein>
    <recommendedName>
        <fullName evidence="1">N-acetyltransferase domain-containing protein</fullName>
    </recommendedName>
</protein>
<evidence type="ECO:0000259" key="1">
    <source>
        <dbReference type="PROSITE" id="PS51186"/>
    </source>
</evidence>
<dbReference type="InterPro" id="IPR051908">
    <property type="entry name" value="Ribosomal_N-acetyltransferase"/>
</dbReference>
<dbReference type="SUPFAM" id="SSF55729">
    <property type="entry name" value="Acyl-CoA N-acyltransferases (Nat)"/>
    <property type="match status" value="1"/>
</dbReference>
<keyword evidence="3" id="KW-1185">Reference proteome</keyword>
<dbReference type="GO" id="GO:1990189">
    <property type="term" value="F:protein N-terminal-serine acetyltransferase activity"/>
    <property type="evidence" value="ECO:0007669"/>
    <property type="project" value="TreeGrafter"/>
</dbReference>
<organism evidence="2 3">
    <name type="scientific">Actinomadura macrotermitis</name>
    <dbReference type="NCBI Taxonomy" id="2585200"/>
    <lineage>
        <taxon>Bacteria</taxon>
        <taxon>Bacillati</taxon>
        <taxon>Actinomycetota</taxon>
        <taxon>Actinomycetes</taxon>
        <taxon>Streptosporangiales</taxon>
        <taxon>Thermomonosporaceae</taxon>
        <taxon>Actinomadura</taxon>
    </lineage>
</organism>
<comment type="caution">
    <text evidence="2">The sequence shown here is derived from an EMBL/GenBank/DDBJ whole genome shotgun (WGS) entry which is preliminary data.</text>
</comment>
<evidence type="ECO:0000313" key="3">
    <source>
        <dbReference type="Proteomes" id="UP000487268"/>
    </source>
</evidence>
<dbReference type="PROSITE" id="PS51186">
    <property type="entry name" value="GNAT"/>
    <property type="match status" value="1"/>
</dbReference>
<accession>A0A7K0C514</accession>
<evidence type="ECO:0000313" key="2">
    <source>
        <dbReference type="EMBL" id="MQY08525.1"/>
    </source>
</evidence>